<protein>
    <submittedName>
        <fullName evidence="2">Beta-lactamase family protein</fullName>
    </submittedName>
</protein>
<organism evidence="2 3">
    <name type="scientific">Ornithinimicrobium pratense</name>
    <dbReference type="NCBI Taxonomy" id="2593973"/>
    <lineage>
        <taxon>Bacteria</taxon>
        <taxon>Bacillati</taxon>
        <taxon>Actinomycetota</taxon>
        <taxon>Actinomycetes</taxon>
        <taxon>Micrococcales</taxon>
        <taxon>Ornithinimicrobiaceae</taxon>
        <taxon>Ornithinimicrobium</taxon>
    </lineage>
</organism>
<reference evidence="2 3" key="1">
    <citation type="submission" date="2019-09" db="EMBL/GenBank/DDBJ databases">
        <title>Serinicoccus pratensis sp. nov., isolated from meadow soil.</title>
        <authorList>
            <person name="Zhang W."/>
        </authorList>
    </citation>
    <scope>NUCLEOTIDE SEQUENCE [LARGE SCALE GENOMIC DNA]</scope>
    <source>
        <strain evidence="2 3">W204</strain>
    </source>
</reference>
<evidence type="ECO:0000259" key="1">
    <source>
        <dbReference type="Pfam" id="PF00144"/>
    </source>
</evidence>
<dbReference type="InterPro" id="IPR050789">
    <property type="entry name" value="Diverse_Enzym_Activities"/>
</dbReference>
<accession>A0A5J6V5Z0</accession>
<dbReference type="InterPro" id="IPR001466">
    <property type="entry name" value="Beta-lactam-related"/>
</dbReference>
<evidence type="ECO:0000313" key="2">
    <source>
        <dbReference type="EMBL" id="QFG68442.1"/>
    </source>
</evidence>
<dbReference type="PANTHER" id="PTHR43283:SF3">
    <property type="entry name" value="BETA-LACTAMASE FAMILY PROTEIN (AFU_ORTHOLOGUE AFUA_5G07500)"/>
    <property type="match status" value="1"/>
</dbReference>
<proteinExistence type="predicted"/>
<sequence>MTENRAEELDAVMHSVSADAPAPGAVWAVAWGPREERRVVTGSAGGLEQDAILRLSSVTKLIATVAVLALADTGMLALDDPLRRWVPAWADRRVLRERHGQLADTVPAERDVTVRDLLLMGFGLGYDMTAGEDDELAAASAREEILSSWVCPGVDQRTWVERAAALPMAHQPGAGWLYQTSYDALTVVLEAASGLPVAGLPREVVLDPLGLAETTYSLRADQLSRVPALFFPDEQGGMQLAAPEADRSLLSAPSFPSLSTGLVSTVTDMVVFGQLLLDLGLGPCGRVVSPESVRAMATPALGGAAGELAGEFLDAGLSWGLGAAVDGQGRFGWDGGTGTSLWVDPTAGTAAVLLTRHGMGGVAPPVYLTRFWEAVRSAPWP</sequence>
<dbReference type="AlphaFoldDB" id="A0A5J6V5Z0"/>
<dbReference type="KEGG" id="serw:FY030_06695"/>
<name>A0A5J6V5Z0_9MICO</name>
<dbReference type="Gene3D" id="3.40.710.10">
    <property type="entry name" value="DD-peptidase/beta-lactamase superfamily"/>
    <property type="match status" value="1"/>
</dbReference>
<dbReference type="Pfam" id="PF00144">
    <property type="entry name" value="Beta-lactamase"/>
    <property type="match status" value="1"/>
</dbReference>
<dbReference type="EMBL" id="CP044427">
    <property type="protein sequence ID" value="QFG68442.1"/>
    <property type="molecule type" value="Genomic_DNA"/>
</dbReference>
<dbReference type="InterPro" id="IPR012338">
    <property type="entry name" value="Beta-lactam/transpept-like"/>
</dbReference>
<dbReference type="PANTHER" id="PTHR43283">
    <property type="entry name" value="BETA-LACTAMASE-RELATED"/>
    <property type="match status" value="1"/>
</dbReference>
<dbReference type="RefSeq" id="WP_158060830.1">
    <property type="nucleotide sequence ID" value="NZ_CP044427.1"/>
</dbReference>
<dbReference type="SUPFAM" id="SSF56601">
    <property type="entry name" value="beta-lactamase/transpeptidase-like"/>
    <property type="match status" value="1"/>
</dbReference>
<feature type="domain" description="Beta-lactamase-related" evidence="1">
    <location>
        <begin position="18"/>
        <end position="356"/>
    </location>
</feature>
<dbReference type="Proteomes" id="UP000326546">
    <property type="component" value="Chromosome"/>
</dbReference>
<dbReference type="OrthoDB" id="9809635at2"/>
<gene>
    <name evidence="2" type="ORF">FY030_06695</name>
</gene>
<evidence type="ECO:0000313" key="3">
    <source>
        <dbReference type="Proteomes" id="UP000326546"/>
    </source>
</evidence>
<keyword evidence="3" id="KW-1185">Reference proteome</keyword>